<keyword evidence="3" id="KW-1185">Reference proteome</keyword>
<accession>A0A919N021</accession>
<dbReference type="AlphaFoldDB" id="A0A919N021"/>
<evidence type="ECO:0000256" key="1">
    <source>
        <dbReference type="SAM" id="MobiDB-lite"/>
    </source>
</evidence>
<name>A0A919N021_9ACTN</name>
<dbReference type="RefSeq" id="WP_203790982.1">
    <property type="nucleotide sequence ID" value="NZ_BOMV01000116.1"/>
</dbReference>
<dbReference type="Proteomes" id="UP000636960">
    <property type="component" value="Unassembled WGS sequence"/>
</dbReference>
<gene>
    <name evidence="2" type="ORF">Ari01nite_94590</name>
</gene>
<reference evidence="2" key="1">
    <citation type="submission" date="2021-01" db="EMBL/GenBank/DDBJ databases">
        <title>Whole genome shotgun sequence of Actinoplanes rishiriensis NBRC 108556.</title>
        <authorList>
            <person name="Komaki H."/>
            <person name="Tamura T."/>
        </authorList>
    </citation>
    <scope>NUCLEOTIDE SEQUENCE</scope>
    <source>
        <strain evidence="2">NBRC 108556</strain>
    </source>
</reference>
<dbReference type="EMBL" id="BOMV01000116">
    <property type="protein sequence ID" value="GIF01995.1"/>
    <property type="molecule type" value="Genomic_DNA"/>
</dbReference>
<sequence>MSTAHPTDSADTNLNRPIRHVLSDESITDILTVIREATSTSQLLEDTIRALYRAILAGNPAAASSAIRPDNYALPATQWQAIISAAIGRAEQWGTQAVVVLDLAMNLMPRRYDDPTVPEPHMPLPDYRPAVRTIEWASDAIDVVTAVSAHLDQLRAVYGPASLQFLDAADSWQRALTAIITMNLGATATVSKDGPMSLLVRTGSGLIYAATFHADVRRCTVAGCGAHLRDDGTIPASHADHPVPEHQHIASYPLDGPRPGTWSLHS</sequence>
<comment type="caution">
    <text evidence="2">The sequence shown here is derived from an EMBL/GenBank/DDBJ whole genome shotgun (WGS) entry which is preliminary data.</text>
</comment>
<evidence type="ECO:0000313" key="3">
    <source>
        <dbReference type="Proteomes" id="UP000636960"/>
    </source>
</evidence>
<evidence type="ECO:0000313" key="2">
    <source>
        <dbReference type="EMBL" id="GIF01995.1"/>
    </source>
</evidence>
<organism evidence="2 3">
    <name type="scientific">Paractinoplanes rishiriensis</name>
    <dbReference type="NCBI Taxonomy" id="1050105"/>
    <lineage>
        <taxon>Bacteria</taxon>
        <taxon>Bacillati</taxon>
        <taxon>Actinomycetota</taxon>
        <taxon>Actinomycetes</taxon>
        <taxon>Micromonosporales</taxon>
        <taxon>Micromonosporaceae</taxon>
        <taxon>Paractinoplanes</taxon>
    </lineage>
</organism>
<proteinExistence type="predicted"/>
<feature type="region of interest" description="Disordered" evidence="1">
    <location>
        <begin position="247"/>
        <end position="266"/>
    </location>
</feature>
<protein>
    <submittedName>
        <fullName evidence="2">Uncharacterized protein</fullName>
    </submittedName>
</protein>